<feature type="region of interest" description="Disordered" evidence="1">
    <location>
        <begin position="52"/>
        <end position="135"/>
    </location>
</feature>
<evidence type="ECO:0000256" key="1">
    <source>
        <dbReference type="SAM" id="MobiDB-lite"/>
    </source>
</evidence>
<sequence>DLRPLPDVAMTGTCTRECSEVRPLRRLLDAGPAVAPPPGVKGRGQAVHLRALPGAGWARAADGPTAAPSPPPPPHNGQGGGSKVGGMRFMAAYGGGGGYGGGDPAGKDCGLEEIPLSQGAEFPPGNTPAGQTAQE</sequence>
<comment type="caution">
    <text evidence="2">The sequence shown here is derived from an EMBL/GenBank/DDBJ whole genome shotgun (WGS) entry which is preliminary data.</text>
</comment>
<reference evidence="2" key="2">
    <citation type="submission" date="2004-02" db="EMBL/GenBank/DDBJ databases">
        <authorList>
            <consortium name="Genoscope"/>
            <consortium name="Whitehead Institute Centre for Genome Research"/>
        </authorList>
    </citation>
    <scope>NUCLEOTIDE SEQUENCE</scope>
</reference>
<dbReference type="KEGG" id="tng:GSTEN00037054G001"/>
<accession>Q4RAZ4</accession>
<evidence type="ECO:0000313" key="2">
    <source>
        <dbReference type="EMBL" id="CAG14439.1"/>
    </source>
</evidence>
<gene>
    <name evidence="2" type="ORF">GSTENG00037054001</name>
</gene>
<feature type="non-terminal residue" evidence="2">
    <location>
        <position position="135"/>
    </location>
</feature>
<name>Q4RAZ4_TETNG</name>
<dbReference type="AlphaFoldDB" id="Q4RAZ4"/>
<feature type="non-terminal residue" evidence="2">
    <location>
        <position position="1"/>
    </location>
</feature>
<dbReference type="OrthoDB" id="9017167at2759"/>
<protein>
    <submittedName>
        <fullName evidence="2">(spotted green pufferfish) hypothetical protein</fullName>
    </submittedName>
</protein>
<feature type="compositionally biased region" description="Gly residues" evidence="1">
    <location>
        <begin position="93"/>
        <end position="104"/>
    </location>
</feature>
<organism evidence="2">
    <name type="scientific">Tetraodon nigroviridis</name>
    <name type="common">Spotted green pufferfish</name>
    <name type="synonym">Chelonodon nigroviridis</name>
    <dbReference type="NCBI Taxonomy" id="99883"/>
    <lineage>
        <taxon>Eukaryota</taxon>
        <taxon>Metazoa</taxon>
        <taxon>Chordata</taxon>
        <taxon>Craniata</taxon>
        <taxon>Vertebrata</taxon>
        <taxon>Euteleostomi</taxon>
        <taxon>Actinopterygii</taxon>
        <taxon>Neopterygii</taxon>
        <taxon>Teleostei</taxon>
        <taxon>Neoteleostei</taxon>
        <taxon>Acanthomorphata</taxon>
        <taxon>Eupercaria</taxon>
        <taxon>Tetraodontiformes</taxon>
        <taxon>Tetradontoidea</taxon>
        <taxon>Tetraodontidae</taxon>
        <taxon>Tetraodon</taxon>
    </lineage>
</organism>
<proteinExistence type="predicted"/>
<dbReference type="EMBL" id="CAAE01022621">
    <property type="protein sequence ID" value="CAG14439.1"/>
    <property type="molecule type" value="Genomic_DNA"/>
</dbReference>
<reference evidence="2" key="1">
    <citation type="journal article" date="2004" name="Nature">
        <title>Genome duplication in the teleost fish Tetraodon nigroviridis reveals the early vertebrate proto-karyotype.</title>
        <authorList>
            <person name="Jaillon O."/>
            <person name="Aury J.-M."/>
            <person name="Brunet F."/>
            <person name="Petit J.-L."/>
            <person name="Stange-Thomann N."/>
            <person name="Mauceli E."/>
            <person name="Bouneau L."/>
            <person name="Fischer C."/>
            <person name="Ozouf-Costaz C."/>
            <person name="Bernot A."/>
            <person name="Nicaud S."/>
            <person name="Jaffe D."/>
            <person name="Fisher S."/>
            <person name="Lutfalla G."/>
            <person name="Dossat C."/>
            <person name="Segurens B."/>
            <person name="Dasilva C."/>
            <person name="Salanoubat M."/>
            <person name="Levy M."/>
            <person name="Boudet N."/>
            <person name="Castellano S."/>
            <person name="Anthouard V."/>
            <person name="Jubin C."/>
            <person name="Castelli V."/>
            <person name="Katinka M."/>
            <person name="Vacherie B."/>
            <person name="Biemont C."/>
            <person name="Skalli Z."/>
            <person name="Cattolico L."/>
            <person name="Poulain J."/>
            <person name="De Berardinis V."/>
            <person name="Cruaud C."/>
            <person name="Duprat S."/>
            <person name="Brottier P."/>
            <person name="Coutanceau J.-P."/>
            <person name="Gouzy J."/>
            <person name="Parra G."/>
            <person name="Lardier G."/>
            <person name="Chapple C."/>
            <person name="McKernan K.J."/>
            <person name="McEwan P."/>
            <person name="Bosak S."/>
            <person name="Kellis M."/>
            <person name="Volff J.-N."/>
            <person name="Guigo R."/>
            <person name="Zody M.C."/>
            <person name="Mesirov J."/>
            <person name="Lindblad-Toh K."/>
            <person name="Birren B."/>
            <person name="Nusbaum C."/>
            <person name="Kahn D."/>
            <person name="Robinson-Rechavi M."/>
            <person name="Laudet V."/>
            <person name="Schachter V."/>
            <person name="Quetier F."/>
            <person name="Saurin W."/>
            <person name="Scarpelli C."/>
            <person name="Wincker P."/>
            <person name="Lander E.S."/>
            <person name="Weissenbach J."/>
            <person name="Roest Crollius H."/>
        </authorList>
    </citation>
    <scope>NUCLEOTIDE SEQUENCE [LARGE SCALE GENOMIC DNA]</scope>
</reference>